<name>X1R5D1_9ZZZZ</name>
<comment type="caution">
    <text evidence="3">The sequence shown here is derived from an EMBL/GenBank/DDBJ whole genome shotgun (WGS) entry which is preliminary data.</text>
</comment>
<dbReference type="SUPFAM" id="SSF54593">
    <property type="entry name" value="Glyoxalase/Bleomycin resistance protein/Dihydroxybiphenyl dioxygenase"/>
    <property type="match status" value="1"/>
</dbReference>
<proteinExistence type="predicted"/>
<evidence type="ECO:0000256" key="1">
    <source>
        <dbReference type="ARBA" id="ARBA00022723"/>
    </source>
</evidence>
<sequence length="149" mass="16936">MENNWKFHHVGVAIRDMDKAIEYYQSLGIGVCGSETLFNSSDIADFKVNGKTPDTIVKLRIRYVQIGPFQLELVQPVEGESPQKEFLNSRGDGINHIAFRVDNLDKETDKLVKKGIKVIFSGKRQTGGFAYFDTRKVGNVIVELMQRRE</sequence>
<dbReference type="PANTHER" id="PTHR43048">
    <property type="entry name" value="METHYLMALONYL-COA EPIMERASE"/>
    <property type="match status" value="1"/>
</dbReference>
<dbReference type="GO" id="GO:0046872">
    <property type="term" value="F:metal ion binding"/>
    <property type="evidence" value="ECO:0007669"/>
    <property type="project" value="UniProtKB-KW"/>
</dbReference>
<feature type="domain" description="VOC" evidence="2">
    <location>
        <begin position="6"/>
        <end position="147"/>
    </location>
</feature>
<dbReference type="InterPro" id="IPR051785">
    <property type="entry name" value="MMCE/EMCE_epimerase"/>
</dbReference>
<protein>
    <recommendedName>
        <fullName evidence="2">VOC domain-containing protein</fullName>
    </recommendedName>
</protein>
<dbReference type="EMBL" id="BARW01003002">
    <property type="protein sequence ID" value="GAI62256.1"/>
    <property type="molecule type" value="Genomic_DNA"/>
</dbReference>
<dbReference type="PANTHER" id="PTHR43048:SF3">
    <property type="entry name" value="METHYLMALONYL-COA EPIMERASE, MITOCHONDRIAL"/>
    <property type="match status" value="1"/>
</dbReference>
<dbReference type="GO" id="GO:0004493">
    <property type="term" value="F:methylmalonyl-CoA epimerase activity"/>
    <property type="evidence" value="ECO:0007669"/>
    <property type="project" value="TreeGrafter"/>
</dbReference>
<evidence type="ECO:0000259" key="2">
    <source>
        <dbReference type="PROSITE" id="PS51819"/>
    </source>
</evidence>
<dbReference type="InterPro" id="IPR037523">
    <property type="entry name" value="VOC_core"/>
</dbReference>
<dbReference type="GO" id="GO:0046491">
    <property type="term" value="P:L-methylmalonyl-CoA metabolic process"/>
    <property type="evidence" value="ECO:0007669"/>
    <property type="project" value="TreeGrafter"/>
</dbReference>
<evidence type="ECO:0000313" key="3">
    <source>
        <dbReference type="EMBL" id="GAI62256.1"/>
    </source>
</evidence>
<keyword evidence="1" id="KW-0479">Metal-binding</keyword>
<dbReference type="Pfam" id="PF13669">
    <property type="entry name" value="Glyoxalase_4"/>
    <property type="match status" value="1"/>
</dbReference>
<dbReference type="Gene3D" id="3.10.180.10">
    <property type="entry name" value="2,3-Dihydroxybiphenyl 1,2-Dioxygenase, domain 1"/>
    <property type="match status" value="1"/>
</dbReference>
<dbReference type="InterPro" id="IPR029068">
    <property type="entry name" value="Glyas_Bleomycin-R_OHBP_Dase"/>
</dbReference>
<gene>
    <name evidence="3" type="ORF">S12H4_07941</name>
</gene>
<organism evidence="3">
    <name type="scientific">marine sediment metagenome</name>
    <dbReference type="NCBI Taxonomy" id="412755"/>
    <lineage>
        <taxon>unclassified sequences</taxon>
        <taxon>metagenomes</taxon>
        <taxon>ecological metagenomes</taxon>
    </lineage>
</organism>
<reference evidence="3" key="1">
    <citation type="journal article" date="2014" name="Front. Microbiol.">
        <title>High frequency of phylogenetically diverse reductive dehalogenase-homologous genes in deep subseafloor sedimentary metagenomes.</title>
        <authorList>
            <person name="Kawai M."/>
            <person name="Futagami T."/>
            <person name="Toyoda A."/>
            <person name="Takaki Y."/>
            <person name="Nishi S."/>
            <person name="Hori S."/>
            <person name="Arai W."/>
            <person name="Tsubouchi T."/>
            <person name="Morono Y."/>
            <person name="Uchiyama I."/>
            <person name="Ito T."/>
            <person name="Fujiyama A."/>
            <person name="Inagaki F."/>
            <person name="Takami H."/>
        </authorList>
    </citation>
    <scope>NUCLEOTIDE SEQUENCE</scope>
    <source>
        <strain evidence="3">Expedition CK06-06</strain>
    </source>
</reference>
<dbReference type="AlphaFoldDB" id="X1R5D1"/>
<dbReference type="PROSITE" id="PS51819">
    <property type="entry name" value="VOC"/>
    <property type="match status" value="1"/>
</dbReference>
<accession>X1R5D1</accession>